<organism evidence="6 7">
    <name type="scientific">Artemisia annua</name>
    <name type="common">Sweet wormwood</name>
    <dbReference type="NCBI Taxonomy" id="35608"/>
    <lineage>
        <taxon>Eukaryota</taxon>
        <taxon>Viridiplantae</taxon>
        <taxon>Streptophyta</taxon>
        <taxon>Embryophyta</taxon>
        <taxon>Tracheophyta</taxon>
        <taxon>Spermatophyta</taxon>
        <taxon>Magnoliopsida</taxon>
        <taxon>eudicotyledons</taxon>
        <taxon>Gunneridae</taxon>
        <taxon>Pentapetalae</taxon>
        <taxon>asterids</taxon>
        <taxon>campanulids</taxon>
        <taxon>Asterales</taxon>
        <taxon>Asteraceae</taxon>
        <taxon>Asteroideae</taxon>
        <taxon>Anthemideae</taxon>
        <taxon>Artemisiinae</taxon>
        <taxon>Artemisia</taxon>
    </lineage>
</organism>
<evidence type="ECO:0000313" key="6">
    <source>
        <dbReference type="EMBL" id="PWA60832.1"/>
    </source>
</evidence>
<dbReference type="EMBL" id="PKPP01005247">
    <property type="protein sequence ID" value="PWA60832.1"/>
    <property type="molecule type" value="Genomic_DNA"/>
</dbReference>
<dbReference type="GO" id="GO:0016020">
    <property type="term" value="C:membrane"/>
    <property type="evidence" value="ECO:0007669"/>
    <property type="project" value="UniProtKB-SubCell"/>
</dbReference>
<dbReference type="Proteomes" id="UP000245207">
    <property type="component" value="Unassembled WGS sequence"/>
</dbReference>
<keyword evidence="3 5" id="KW-1133">Transmembrane helix</keyword>
<dbReference type="InterPro" id="IPR001807">
    <property type="entry name" value="ClC"/>
</dbReference>
<dbReference type="GO" id="GO:0009507">
    <property type="term" value="C:chloroplast"/>
    <property type="evidence" value="ECO:0007669"/>
    <property type="project" value="TreeGrafter"/>
</dbReference>
<dbReference type="GO" id="GO:0005794">
    <property type="term" value="C:Golgi apparatus"/>
    <property type="evidence" value="ECO:0007669"/>
    <property type="project" value="TreeGrafter"/>
</dbReference>
<gene>
    <name evidence="6" type="ORF">CTI12_AA377040</name>
</gene>
<feature type="transmembrane region" description="Helical" evidence="5">
    <location>
        <begin position="102"/>
        <end position="119"/>
    </location>
</feature>
<dbReference type="InterPro" id="IPR014743">
    <property type="entry name" value="Cl-channel_core"/>
</dbReference>
<dbReference type="OrthoDB" id="4564at2759"/>
<reference evidence="6 7" key="1">
    <citation type="journal article" date="2018" name="Mol. Plant">
        <title>The genome of Artemisia annua provides insight into the evolution of Asteraceae family and artemisinin biosynthesis.</title>
        <authorList>
            <person name="Shen Q."/>
            <person name="Zhang L."/>
            <person name="Liao Z."/>
            <person name="Wang S."/>
            <person name="Yan T."/>
            <person name="Shi P."/>
            <person name="Liu M."/>
            <person name="Fu X."/>
            <person name="Pan Q."/>
            <person name="Wang Y."/>
            <person name="Lv Z."/>
            <person name="Lu X."/>
            <person name="Zhang F."/>
            <person name="Jiang W."/>
            <person name="Ma Y."/>
            <person name="Chen M."/>
            <person name="Hao X."/>
            <person name="Li L."/>
            <person name="Tang Y."/>
            <person name="Lv G."/>
            <person name="Zhou Y."/>
            <person name="Sun X."/>
            <person name="Brodelius P.E."/>
            <person name="Rose J.K.C."/>
            <person name="Tang K."/>
        </authorList>
    </citation>
    <scope>NUCLEOTIDE SEQUENCE [LARGE SCALE GENOMIC DNA]</scope>
    <source>
        <strain evidence="7">cv. Huhao1</strain>
        <tissue evidence="6">Leaf</tissue>
    </source>
</reference>
<comment type="subcellular location">
    <subcellularLocation>
        <location evidence="1">Membrane</location>
        <topology evidence="1">Multi-pass membrane protein</topology>
    </subcellularLocation>
</comment>
<protein>
    <submittedName>
        <fullName evidence="6">Chloride channel, core</fullName>
    </submittedName>
</protein>
<name>A0A2U1MHX5_ARTAN</name>
<evidence type="ECO:0000256" key="4">
    <source>
        <dbReference type="ARBA" id="ARBA00023136"/>
    </source>
</evidence>
<dbReference type="Pfam" id="PF00654">
    <property type="entry name" value="Voltage_CLC"/>
    <property type="match status" value="1"/>
</dbReference>
<comment type="caution">
    <text evidence="6">The sequence shown here is derived from an EMBL/GenBank/DDBJ whole genome shotgun (WGS) entry which is preliminary data.</text>
</comment>
<dbReference type="InterPro" id="IPR050368">
    <property type="entry name" value="ClC-type_chloride_channel"/>
</dbReference>
<proteinExistence type="predicted"/>
<keyword evidence="2 5" id="KW-0812">Transmembrane</keyword>
<evidence type="ECO:0000313" key="7">
    <source>
        <dbReference type="Proteomes" id="UP000245207"/>
    </source>
</evidence>
<evidence type="ECO:0000256" key="5">
    <source>
        <dbReference type="SAM" id="Phobius"/>
    </source>
</evidence>
<dbReference type="Gene3D" id="1.10.3080.10">
    <property type="entry name" value="Clc chloride channel"/>
    <property type="match status" value="1"/>
</dbReference>
<accession>A0A2U1MHX5</accession>
<dbReference type="AlphaFoldDB" id="A0A2U1MHX5"/>
<evidence type="ECO:0000256" key="1">
    <source>
        <dbReference type="ARBA" id="ARBA00004141"/>
    </source>
</evidence>
<dbReference type="PANTHER" id="PTHR43427">
    <property type="entry name" value="CHLORIDE CHANNEL PROTEIN CLC-E"/>
    <property type="match status" value="1"/>
</dbReference>
<evidence type="ECO:0000256" key="3">
    <source>
        <dbReference type="ARBA" id="ARBA00022989"/>
    </source>
</evidence>
<dbReference type="STRING" id="35608.A0A2U1MHX5"/>
<evidence type="ECO:0000256" key="2">
    <source>
        <dbReference type="ARBA" id="ARBA00022692"/>
    </source>
</evidence>
<dbReference type="GO" id="GO:0015108">
    <property type="term" value="F:chloride transmembrane transporter activity"/>
    <property type="evidence" value="ECO:0007669"/>
    <property type="project" value="InterPro"/>
</dbReference>
<sequence length="140" mass="14734">MVQVSFQVSFQQGRLIQAAVTLRTDCSLGPEGPHVDIGKACDNGCSLMMENNKERTIALIASGSAAGIASGFNATVAGSFFFDIEIVLRPLSAENSPPVTTAMIILHYVISSTISNAVLREKQAFTVPAYVLKSAAGILS</sequence>
<dbReference type="SUPFAM" id="SSF81340">
    <property type="entry name" value="Clc chloride channel"/>
    <property type="match status" value="1"/>
</dbReference>
<keyword evidence="4 5" id="KW-0472">Membrane</keyword>
<dbReference type="PANTHER" id="PTHR43427:SF3">
    <property type="entry name" value="CHLORIDE CHANNEL PROTEIN CLC-F"/>
    <property type="match status" value="1"/>
</dbReference>
<keyword evidence="7" id="KW-1185">Reference proteome</keyword>
<feature type="transmembrane region" description="Helical" evidence="5">
    <location>
        <begin position="57"/>
        <end position="82"/>
    </location>
</feature>